<evidence type="ECO:0000313" key="5">
    <source>
        <dbReference type="Proteomes" id="UP000799324"/>
    </source>
</evidence>
<dbReference type="EMBL" id="MU004296">
    <property type="protein sequence ID" value="KAF2660930.1"/>
    <property type="molecule type" value="Genomic_DNA"/>
</dbReference>
<keyword evidence="3" id="KW-0812">Transmembrane</keyword>
<name>A0A6A6TM70_9PLEO</name>
<accession>A0A6A6TM70</accession>
<organism evidence="4 5">
    <name type="scientific">Lophiostoma macrostomum CBS 122681</name>
    <dbReference type="NCBI Taxonomy" id="1314788"/>
    <lineage>
        <taxon>Eukaryota</taxon>
        <taxon>Fungi</taxon>
        <taxon>Dikarya</taxon>
        <taxon>Ascomycota</taxon>
        <taxon>Pezizomycotina</taxon>
        <taxon>Dothideomycetes</taxon>
        <taxon>Pleosporomycetidae</taxon>
        <taxon>Pleosporales</taxon>
        <taxon>Lophiostomataceae</taxon>
        <taxon>Lophiostoma</taxon>
    </lineage>
</organism>
<dbReference type="AlphaFoldDB" id="A0A6A6TM70"/>
<reference evidence="4" key="1">
    <citation type="journal article" date="2020" name="Stud. Mycol.">
        <title>101 Dothideomycetes genomes: a test case for predicting lifestyles and emergence of pathogens.</title>
        <authorList>
            <person name="Haridas S."/>
            <person name="Albert R."/>
            <person name="Binder M."/>
            <person name="Bloem J."/>
            <person name="Labutti K."/>
            <person name="Salamov A."/>
            <person name="Andreopoulos B."/>
            <person name="Baker S."/>
            <person name="Barry K."/>
            <person name="Bills G."/>
            <person name="Bluhm B."/>
            <person name="Cannon C."/>
            <person name="Castanera R."/>
            <person name="Culley D."/>
            <person name="Daum C."/>
            <person name="Ezra D."/>
            <person name="Gonzalez J."/>
            <person name="Henrissat B."/>
            <person name="Kuo A."/>
            <person name="Liang C."/>
            <person name="Lipzen A."/>
            <person name="Lutzoni F."/>
            <person name="Magnuson J."/>
            <person name="Mondo S."/>
            <person name="Nolan M."/>
            <person name="Ohm R."/>
            <person name="Pangilinan J."/>
            <person name="Park H.-J."/>
            <person name="Ramirez L."/>
            <person name="Alfaro M."/>
            <person name="Sun H."/>
            <person name="Tritt A."/>
            <person name="Yoshinaga Y."/>
            <person name="Zwiers L.-H."/>
            <person name="Turgeon B."/>
            <person name="Goodwin S."/>
            <person name="Spatafora J."/>
            <person name="Crous P."/>
            <person name="Grigoriev I."/>
        </authorList>
    </citation>
    <scope>NUCLEOTIDE SEQUENCE</scope>
    <source>
        <strain evidence="4">CBS 122681</strain>
    </source>
</reference>
<keyword evidence="5" id="KW-1185">Reference proteome</keyword>
<evidence type="ECO:0008006" key="6">
    <source>
        <dbReference type="Google" id="ProtNLM"/>
    </source>
</evidence>
<comment type="pathway">
    <text evidence="1">Mycotoxin biosynthesis.</text>
</comment>
<feature type="transmembrane region" description="Helical" evidence="3">
    <location>
        <begin position="39"/>
        <end position="60"/>
    </location>
</feature>
<dbReference type="InterPro" id="IPR021765">
    <property type="entry name" value="UstYa-like"/>
</dbReference>
<dbReference type="GO" id="GO:0043386">
    <property type="term" value="P:mycotoxin biosynthetic process"/>
    <property type="evidence" value="ECO:0007669"/>
    <property type="project" value="InterPro"/>
</dbReference>
<proteinExistence type="inferred from homology"/>
<keyword evidence="3" id="KW-0472">Membrane</keyword>
<keyword evidence="3" id="KW-1133">Transmembrane helix</keyword>
<evidence type="ECO:0000256" key="2">
    <source>
        <dbReference type="ARBA" id="ARBA00035112"/>
    </source>
</evidence>
<dbReference type="Pfam" id="PF11807">
    <property type="entry name" value="UstYa"/>
    <property type="match status" value="1"/>
</dbReference>
<evidence type="ECO:0000256" key="1">
    <source>
        <dbReference type="ARBA" id="ARBA00004685"/>
    </source>
</evidence>
<protein>
    <recommendedName>
        <fullName evidence="6">Tat pathway signal sequence</fullName>
    </recommendedName>
</protein>
<sequence>MAGPSYARVRSSDDDERFDPTEKIIEQSQSIFIWRLWPWIAHTILLTVSLTLFINGVYLATPSQARCAQILSSYSPAVTAVEYEDVKFNGSLKAPSVYRGNPSPEIDEAWSRVTKSVPLFSITEDDVAKLNKNKDEIVKVPDAEGGGYLAGLEASHQIHCVNLLRMYTHFDYYKDIEPAFTDPPDVLRYHIDHCLEMLRTNIMCAADTGIITFNWVEGHETPFPDFSTWHRCRKVDKVLGWADDRGLEWNARLRPADAVDVPEGSV</sequence>
<comment type="similarity">
    <text evidence="2">Belongs to the ustYa family.</text>
</comment>
<evidence type="ECO:0000313" key="4">
    <source>
        <dbReference type="EMBL" id="KAF2660930.1"/>
    </source>
</evidence>
<dbReference type="PANTHER" id="PTHR33365">
    <property type="entry name" value="YALI0B05434P"/>
    <property type="match status" value="1"/>
</dbReference>
<dbReference type="Proteomes" id="UP000799324">
    <property type="component" value="Unassembled WGS sequence"/>
</dbReference>
<dbReference type="OrthoDB" id="3687641at2759"/>
<evidence type="ECO:0000256" key="3">
    <source>
        <dbReference type="SAM" id="Phobius"/>
    </source>
</evidence>
<gene>
    <name evidence="4" type="ORF">K491DRAFT_774261</name>
</gene>
<dbReference type="PANTHER" id="PTHR33365:SF4">
    <property type="entry name" value="CYCLOCHLOROTINE BIOSYNTHESIS PROTEIN O"/>
    <property type="match status" value="1"/>
</dbReference>